<evidence type="ECO:0000313" key="3">
    <source>
        <dbReference type="Proteomes" id="UP001381693"/>
    </source>
</evidence>
<evidence type="ECO:0000256" key="1">
    <source>
        <dbReference type="SAM" id="MobiDB-lite"/>
    </source>
</evidence>
<dbReference type="EMBL" id="JAXCGZ010021222">
    <property type="protein sequence ID" value="KAK7056553.1"/>
    <property type="molecule type" value="Genomic_DNA"/>
</dbReference>
<accession>A0AAN8WQJ6</accession>
<organism evidence="2 3">
    <name type="scientific">Halocaridina rubra</name>
    <name type="common">Hawaiian red shrimp</name>
    <dbReference type="NCBI Taxonomy" id="373956"/>
    <lineage>
        <taxon>Eukaryota</taxon>
        <taxon>Metazoa</taxon>
        <taxon>Ecdysozoa</taxon>
        <taxon>Arthropoda</taxon>
        <taxon>Crustacea</taxon>
        <taxon>Multicrustacea</taxon>
        <taxon>Malacostraca</taxon>
        <taxon>Eumalacostraca</taxon>
        <taxon>Eucarida</taxon>
        <taxon>Decapoda</taxon>
        <taxon>Pleocyemata</taxon>
        <taxon>Caridea</taxon>
        <taxon>Atyoidea</taxon>
        <taxon>Atyidae</taxon>
        <taxon>Halocaridina</taxon>
    </lineage>
</organism>
<evidence type="ECO:0000313" key="2">
    <source>
        <dbReference type="EMBL" id="KAK7056553.1"/>
    </source>
</evidence>
<comment type="caution">
    <text evidence="2">The sequence shown here is derived from an EMBL/GenBank/DDBJ whole genome shotgun (WGS) entry which is preliminary data.</text>
</comment>
<dbReference type="AlphaFoldDB" id="A0AAN8WQJ6"/>
<feature type="compositionally biased region" description="Basic and acidic residues" evidence="1">
    <location>
        <begin position="55"/>
        <end position="71"/>
    </location>
</feature>
<feature type="compositionally biased region" description="Basic and acidic residues" evidence="1">
    <location>
        <begin position="81"/>
        <end position="99"/>
    </location>
</feature>
<proteinExistence type="predicted"/>
<protein>
    <submittedName>
        <fullName evidence="2">Uncharacterized protein</fullName>
    </submittedName>
</protein>
<dbReference type="Proteomes" id="UP001381693">
    <property type="component" value="Unassembled WGS sequence"/>
</dbReference>
<name>A0AAN8WQJ6_HALRR</name>
<sequence>MAEKNRGNRSARRGIMENRGDKSKRLRMAENIGNRSGRHSMLEKRGNRSRRRRIKGEERQRIEETKNDEGWLGRIEATDPPLDKRTSSRIAADERQCNT</sequence>
<gene>
    <name evidence="2" type="ORF">SK128_020326</name>
</gene>
<feature type="compositionally biased region" description="Basic and acidic residues" evidence="1">
    <location>
        <begin position="14"/>
        <end position="23"/>
    </location>
</feature>
<reference evidence="2 3" key="1">
    <citation type="submission" date="2023-11" db="EMBL/GenBank/DDBJ databases">
        <title>Halocaridina rubra genome assembly.</title>
        <authorList>
            <person name="Smith C."/>
        </authorList>
    </citation>
    <scope>NUCLEOTIDE SEQUENCE [LARGE SCALE GENOMIC DNA]</scope>
    <source>
        <strain evidence="2">EP-1</strain>
        <tissue evidence="2">Whole</tissue>
    </source>
</reference>
<keyword evidence="3" id="KW-1185">Reference proteome</keyword>
<feature type="region of interest" description="Disordered" evidence="1">
    <location>
        <begin position="1"/>
        <end position="99"/>
    </location>
</feature>
<feature type="non-terminal residue" evidence="2">
    <location>
        <position position="99"/>
    </location>
</feature>